<evidence type="ECO:0000313" key="3">
    <source>
        <dbReference type="Proteomes" id="UP000269015"/>
    </source>
</evidence>
<dbReference type="Pfam" id="PF09346">
    <property type="entry name" value="SMI1_KNR4"/>
    <property type="match status" value="1"/>
</dbReference>
<dbReference type="InterPro" id="IPR018958">
    <property type="entry name" value="Knr4/Smi1-like_dom"/>
</dbReference>
<dbReference type="SUPFAM" id="SSF160631">
    <property type="entry name" value="SMI1/KNR4-like"/>
    <property type="match status" value="1"/>
</dbReference>
<dbReference type="Proteomes" id="UP000269015">
    <property type="component" value="Chromosome"/>
</dbReference>
<evidence type="ECO:0000313" key="2">
    <source>
        <dbReference type="EMBL" id="AZB20328.1"/>
    </source>
</evidence>
<reference evidence="2 3" key="1">
    <citation type="submission" date="2018-11" db="EMBL/GenBank/DDBJ databases">
        <title>Proposal to divide the Flavobacteriaceae and reorganize its genera based on Amino Acid Identity values calculated from whole genome sequences.</title>
        <authorList>
            <person name="Nicholson A.C."/>
            <person name="Gulvik C.A."/>
            <person name="Whitney A.M."/>
            <person name="Humrighouse B.W."/>
            <person name="Bell M."/>
            <person name="Holmes B."/>
            <person name="Steigerwalt A.G."/>
            <person name="Villarma A."/>
            <person name="Sheth M."/>
            <person name="Batra D."/>
            <person name="Pryor J."/>
            <person name="Bernardet J.-F."/>
            <person name="Hugo C."/>
            <person name="Kampfer P."/>
            <person name="Newman J."/>
            <person name="McQuiston J.R."/>
        </authorList>
    </citation>
    <scope>NUCLEOTIDE SEQUENCE [LARGE SCALE GENOMIC DNA]</scope>
    <source>
        <strain evidence="2 3">H5559</strain>
    </source>
</reference>
<protein>
    <recommendedName>
        <fullName evidence="1">Knr4/Smi1-like domain-containing protein</fullName>
    </recommendedName>
</protein>
<gene>
    <name evidence="2" type="ORF">EG352_22530</name>
</gene>
<evidence type="ECO:0000259" key="1">
    <source>
        <dbReference type="Pfam" id="PF09346"/>
    </source>
</evidence>
<feature type="domain" description="Knr4/Smi1-like" evidence="1">
    <location>
        <begin position="13"/>
        <end position="106"/>
    </location>
</feature>
<dbReference type="RefSeq" id="WP_123861959.1">
    <property type="nucleotide sequence ID" value="NZ_CP033930.1"/>
</dbReference>
<dbReference type="AlphaFoldDB" id="A0AAD0Z093"/>
<dbReference type="EMBL" id="CP033930">
    <property type="protein sequence ID" value="AZB20328.1"/>
    <property type="molecule type" value="Genomic_DNA"/>
</dbReference>
<dbReference type="Gene3D" id="3.40.1580.10">
    <property type="entry name" value="SMI1/KNR4-like"/>
    <property type="match status" value="1"/>
</dbReference>
<sequence>MCRTISFRNDKFGFPEDYISFINDLEDYEIFSDSGFIEFFPLNELEHINKEYETDEYVPNFITIGTNGAGVGIFINKKNKQIYSIPFVGLEENDAVLLANSFSELLYKFENDELEIY</sequence>
<proteinExistence type="predicted"/>
<dbReference type="InterPro" id="IPR037883">
    <property type="entry name" value="Knr4/Smi1-like_sf"/>
</dbReference>
<name>A0AAD0Z093_CHRID</name>
<accession>A0AAD0Z093</accession>
<organism evidence="2 3">
    <name type="scientific">Chryseobacterium indologenes</name>
    <name type="common">Flavobacterium indologenes</name>
    <dbReference type="NCBI Taxonomy" id="253"/>
    <lineage>
        <taxon>Bacteria</taxon>
        <taxon>Pseudomonadati</taxon>
        <taxon>Bacteroidota</taxon>
        <taxon>Flavobacteriia</taxon>
        <taxon>Flavobacteriales</taxon>
        <taxon>Weeksellaceae</taxon>
        <taxon>Chryseobacterium group</taxon>
        <taxon>Chryseobacterium</taxon>
    </lineage>
</organism>